<organism evidence="3 4">
    <name type="scientific">Poseidonibacter parvus</name>
    <dbReference type="NCBI Taxonomy" id="1850254"/>
    <lineage>
        <taxon>Bacteria</taxon>
        <taxon>Pseudomonadati</taxon>
        <taxon>Campylobacterota</taxon>
        <taxon>Epsilonproteobacteria</taxon>
        <taxon>Campylobacterales</taxon>
        <taxon>Arcobacteraceae</taxon>
        <taxon>Poseidonibacter</taxon>
    </lineage>
</organism>
<dbReference type="OrthoDB" id="9815697at2"/>
<dbReference type="CDD" id="cd00093">
    <property type="entry name" value="HTH_XRE"/>
    <property type="match status" value="1"/>
</dbReference>
<name>A0A1P8KIP8_9BACT</name>
<evidence type="ECO:0000259" key="2">
    <source>
        <dbReference type="PROSITE" id="PS50943"/>
    </source>
</evidence>
<dbReference type="SUPFAM" id="SSF47413">
    <property type="entry name" value="lambda repressor-like DNA-binding domains"/>
    <property type="match status" value="1"/>
</dbReference>
<keyword evidence="1" id="KW-0238">DNA-binding</keyword>
<dbReference type="Pfam" id="PF01381">
    <property type="entry name" value="HTH_3"/>
    <property type="match status" value="1"/>
</dbReference>
<keyword evidence="4" id="KW-1185">Reference proteome</keyword>
<dbReference type="EMBL" id="CP019070">
    <property type="protein sequence ID" value="APW64430.1"/>
    <property type="molecule type" value="Genomic_DNA"/>
</dbReference>
<dbReference type="GO" id="GO:0003677">
    <property type="term" value="F:DNA binding"/>
    <property type="evidence" value="ECO:0007669"/>
    <property type="project" value="UniProtKB-KW"/>
</dbReference>
<dbReference type="Gene3D" id="1.10.260.40">
    <property type="entry name" value="lambda repressor-like DNA-binding domains"/>
    <property type="match status" value="1"/>
</dbReference>
<gene>
    <name evidence="3" type="ORF">LPB137_00575</name>
</gene>
<protein>
    <recommendedName>
        <fullName evidence="2">HTH cro/C1-type domain-containing protein</fullName>
    </recommendedName>
</protein>
<dbReference type="InterPro" id="IPR001387">
    <property type="entry name" value="Cro/C1-type_HTH"/>
</dbReference>
<dbReference type="PANTHER" id="PTHR46797:SF1">
    <property type="entry name" value="METHYLPHOSPHONATE SYNTHASE"/>
    <property type="match status" value="1"/>
</dbReference>
<dbReference type="InterPro" id="IPR050807">
    <property type="entry name" value="TransReg_Diox_bact_type"/>
</dbReference>
<dbReference type="InterPro" id="IPR010982">
    <property type="entry name" value="Lambda_DNA-bd_dom_sf"/>
</dbReference>
<dbReference type="RefSeq" id="WP_076082964.1">
    <property type="nucleotide sequence ID" value="NZ_CP019070.1"/>
</dbReference>
<sequence length="70" mass="7934">MEATSTKIGKTIKKRRKELNLELKDLQDYSGVNYVSISEIENGKANPTIKTLEKLLDVLGMELDIKVKIK</sequence>
<evidence type="ECO:0000256" key="1">
    <source>
        <dbReference type="ARBA" id="ARBA00023125"/>
    </source>
</evidence>
<evidence type="ECO:0000313" key="4">
    <source>
        <dbReference type="Proteomes" id="UP000186074"/>
    </source>
</evidence>
<reference evidence="3 4" key="1">
    <citation type="submission" date="2017-01" db="EMBL/GenBank/DDBJ databases">
        <title>Genome sequencing of Arcobacter sp. LPB0137.</title>
        <authorList>
            <person name="Lee G.-W."/>
            <person name="Yi H."/>
        </authorList>
    </citation>
    <scope>NUCLEOTIDE SEQUENCE [LARGE SCALE GENOMIC DNA]</scope>
    <source>
        <strain evidence="3 4">LPB0137</strain>
    </source>
</reference>
<dbReference type="Proteomes" id="UP000186074">
    <property type="component" value="Chromosome"/>
</dbReference>
<dbReference type="GO" id="GO:0005829">
    <property type="term" value="C:cytosol"/>
    <property type="evidence" value="ECO:0007669"/>
    <property type="project" value="TreeGrafter"/>
</dbReference>
<dbReference type="SMART" id="SM00530">
    <property type="entry name" value="HTH_XRE"/>
    <property type="match status" value="1"/>
</dbReference>
<feature type="domain" description="HTH cro/C1-type" evidence="2">
    <location>
        <begin position="12"/>
        <end position="66"/>
    </location>
</feature>
<dbReference type="KEGG" id="alp:LPB137_00575"/>
<dbReference type="PROSITE" id="PS50943">
    <property type="entry name" value="HTH_CROC1"/>
    <property type="match status" value="1"/>
</dbReference>
<proteinExistence type="predicted"/>
<dbReference type="GO" id="GO:0003700">
    <property type="term" value="F:DNA-binding transcription factor activity"/>
    <property type="evidence" value="ECO:0007669"/>
    <property type="project" value="TreeGrafter"/>
</dbReference>
<accession>A0A1P8KIP8</accession>
<evidence type="ECO:0000313" key="3">
    <source>
        <dbReference type="EMBL" id="APW64430.1"/>
    </source>
</evidence>
<dbReference type="AlphaFoldDB" id="A0A1P8KIP8"/>
<dbReference type="PANTHER" id="PTHR46797">
    <property type="entry name" value="HTH-TYPE TRANSCRIPTIONAL REGULATOR"/>
    <property type="match status" value="1"/>
</dbReference>
<dbReference type="STRING" id="1850254.LPB137_00575"/>